<evidence type="ECO:0000256" key="1">
    <source>
        <dbReference type="ARBA" id="ARBA00001954"/>
    </source>
</evidence>
<dbReference type="SUPFAM" id="SSF51197">
    <property type="entry name" value="Clavaminate synthase-like"/>
    <property type="match status" value="1"/>
</dbReference>
<dbReference type="Proteomes" id="UP001066276">
    <property type="component" value="Chromosome 3_1"/>
</dbReference>
<accession>A0AAV7U9N5</accession>
<dbReference type="GO" id="GO:0030496">
    <property type="term" value="C:midbody"/>
    <property type="evidence" value="ECO:0007669"/>
    <property type="project" value="TreeGrafter"/>
</dbReference>
<dbReference type="InterPro" id="IPR032857">
    <property type="entry name" value="ALKBH4"/>
</dbReference>
<evidence type="ECO:0000313" key="2">
    <source>
        <dbReference type="EMBL" id="KAJ1185256.1"/>
    </source>
</evidence>
<dbReference type="PANTHER" id="PTHR12463">
    <property type="entry name" value="OXYGENASE-RELATED"/>
    <property type="match status" value="1"/>
</dbReference>
<name>A0AAV7U9N5_PLEWA</name>
<dbReference type="GO" id="GO:0070988">
    <property type="term" value="P:demethylation"/>
    <property type="evidence" value="ECO:0007669"/>
    <property type="project" value="InterPro"/>
</dbReference>
<dbReference type="GO" id="GO:0031032">
    <property type="term" value="P:actomyosin structure organization"/>
    <property type="evidence" value="ECO:0007669"/>
    <property type="project" value="TreeGrafter"/>
</dbReference>
<dbReference type="PANTHER" id="PTHR12463:SF0">
    <property type="entry name" value="ALPHA-KETOGLUTARATE-DEPENDENT DIOXYGENASE ALKB HOMOLOG 4"/>
    <property type="match status" value="1"/>
</dbReference>
<dbReference type="EMBL" id="JANPWB010000005">
    <property type="protein sequence ID" value="KAJ1185256.1"/>
    <property type="molecule type" value="Genomic_DNA"/>
</dbReference>
<evidence type="ECO:0000313" key="3">
    <source>
        <dbReference type="Proteomes" id="UP001066276"/>
    </source>
</evidence>
<gene>
    <name evidence="2" type="ORF">NDU88_002050</name>
</gene>
<reference evidence="2" key="1">
    <citation type="journal article" date="2022" name="bioRxiv">
        <title>Sequencing and chromosome-scale assembly of the giantPleurodeles waltlgenome.</title>
        <authorList>
            <person name="Brown T."/>
            <person name="Elewa A."/>
            <person name="Iarovenko S."/>
            <person name="Subramanian E."/>
            <person name="Araus A.J."/>
            <person name="Petzold A."/>
            <person name="Susuki M."/>
            <person name="Suzuki K.-i.T."/>
            <person name="Hayashi T."/>
            <person name="Toyoda A."/>
            <person name="Oliveira C."/>
            <person name="Osipova E."/>
            <person name="Leigh N.D."/>
            <person name="Simon A."/>
            <person name="Yun M.H."/>
        </authorList>
    </citation>
    <scope>NUCLEOTIDE SEQUENCE</scope>
    <source>
        <strain evidence="2">20211129_DDA</strain>
        <tissue evidence="2">Liver</tissue>
    </source>
</reference>
<dbReference type="Gene3D" id="2.60.120.590">
    <property type="entry name" value="Alpha-ketoglutarate-dependent dioxygenase AlkB-like"/>
    <property type="match status" value="1"/>
</dbReference>
<dbReference type="GO" id="GO:0016491">
    <property type="term" value="F:oxidoreductase activity"/>
    <property type="evidence" value="ECO:0007669"/>
    <property type="project" value="TreeGrafter"/>
</dbReference>
<organism evidence="2 3">
    <name type="scientific">Pleurodeles waltl</name>
    <name type="common">Iberian ribbed newt</name>
    <dbReference type="NCBI Taxonomy" id="8319"/>
    <lineage>
        <taxon>Eukaryota</taxon>
        <taxon>Metazoa</taxon>
        <taxon>Chordata</taxon>
        <taxon>Craniata</taxon>
        <taxon>Vertebrata</taxon>
        <taxon>Euteleostomi</taxon>
        <taxon>Amphibia</taxon>
        <taxon>Batrachia</taxon>
        <taxon>Caudata</taxon>
        <taxon>Salamandroidea</taxon>
        <taxon>Salamandridae</taxon>
        <taxon>Pleurodelinae</taxon>
        <taxon>Pleurodeles</taxon>
    </lineage>
</organism>
<dbReference type="GO" id="GO:0070938">
    <property type="term" value="C:contractile ring"/>
    <property type="evidence" value="ECO:0007669"/>
    <property type="project" value="TreeGrafter"/>
</dbReference>
<dbReference type="GO" id="GO:0003779">
    <property type="term" value="F:actin binding"/>
    <property type="evidence" value="ECO:0007669"/>
    <property type="project" value="TreeGrafter"/>
</dbReference>
<sequence>MAAPPTLSNMPRGCGCKGIRSCLLCEPLKEADGGQPNSADERKATFVYCPTSGLAIGEESSEFSGWTFPFSGVVLINDFVNEDEERMMTSMMDQDTWKESQSGRRKQDYGPNVNFKKQKLKIGHFSGLPGFSKDIVRRMEQYSALHGFQPVEQCNLDYDPQRGSAIDPHFDDWWLWGELLDMDSRLGIKGDKRQLIRPEVMKYLETSEAR</sequence>
<comment type="cofactor">
    <cofactor evidence="1">
        <name>Fe(2+)</name>
        <dbReference type="ChEBI" id="CHEBI:29033"/>
    </cofactor>
</comment>
<comment type="caution">
    <text evidence="2">The sequence shown here is derived from an EMBL/GenBank/DDBJ whole genome shotgun (WGS) entry which is preliminary data.</text>
</comment>
<protein>
    <submittedName>
        <fullName evidence="2">Uncharacterized protein</fullName>
    </submittedName>
</protein>
<dbReference type="GO" id="GO:0032451">
    <property type="term" value="F:demethylase activity"/>
    <property type="evidence" value="ECO:0007669"/>
    <property type="project" value="TreeGrafter"/>
</dbReference>
<keyword evidence="3" id="KW-1185">Reference proteome</keyword>
<dbReference type="InterPro" id="IPR037151">
    <property type="entry name" value="AlkB-like_sf"/>
</dbReference>
<proteinExistence type="predicted"/>
<dbReference type="AlphaFoldDB" id="A0AAV7U9N5"/>